<feature type="binding site" evidence="4">
    <location>
        <position position="93"/>
    </location>
    <ligand>
        <name>Mg(2+)</name>
        <dbReference type="ChEBI" id="CHEBI:18420"/>
        <label>2</label>
    </ligand>
</feature>
<evidence type="ECO:0000256" key="2">
    <source>
        <dbReference type="ARBA" id="ARBA00022723"/>
    </source>
</evidence>
<dbReference type="CDD" id="cd01637">
    <property type="entry name" value="IMPase_like"/>
    <property type="match status" value="1"/>
</dbReference>
<proteinExistence type="inferred from homology"/>
<feature type="binding site" evidence="4">
    <location>
        <position position="69"/>
    </location>
    <ligand>
        <name>Mg(2+)</name>
        <dbReference type="ChEBI" id="CHEBI:18420"/>
        <label>1</label>
        <note>catalytic</note>
    </ligand>
</feature>
<dbReference type="PROSITE" id="PS00630">
    <property type="entry name" value="IMP_2"/>
    <property type="match status" value="1"/>
</dbReference>
<dbReference type="GO" id="GO:0006020">
    <property type="term" value="P:inositol metabolic process"/>
    <property type="evidence" value="ECO:0007669"/>
    <property type="project" value="TreeGrafter"/>
</dbReference>
<dbReference type="SUPFAM" id="SSF56655">
    <property type="entry name" value="Carbohydrate phosphatase"/>
    <property type="match status" value="1"/>
</dbReference>
<dbReference type="KEGG" id="acz:Acaty_c0064"/>
<dbReference type="PANTHER" id="PTHR20854:SF4">
    <property type="entry name" value="INOSITOL-1-MONOPHOSPHATASE-RELATED"/>
    <property type="match status" value="1"/>
</dbReference>
<evidence type="ECO:0000256" key="1">
    <source>
        <dbReference type="ARBA" id="ARBA00009759"/>
    </source>
</evidence>
<gene>
    <name evidence="5" type="ORF">Acaty_c0064</name>
</gene>
<dbReference type="GO" id="GO:0007165">
    <property type="term" value="P:signal transduction"/>
    <property type="evidence" value="ECO:0007669"/>
    <property type="project" value="TreeGrafter"/>
</dbReference>
<feature type="binding site" evidence="4">
    <location>
        <position position="213"/>
    </location>
    <ligand>
        <name>Mg(2+)</name>
        <dbReference type="ChEBI" id="CHEBI:18420"/>
        <label>1</label>
        <note>catalytic</note>
    </ligand>
</feature>
<evidence type="ECO:0000313" key="5">
    <source>
        <dbReference type="EMBL" id="AIA53956.1"/>
    </source>
</evidence>
<comment type="cofactor">
    <cofactor evidence="4">
        <name>Mg(2+)</name>
        <dbReference type="ChEBI" id="CHEBI:18420"/>
    </cofactor>
</comment>
<keyword evidence="2 4" id="KW-0479">Metal-binding</keyword>
<dbReference type="PRINTS" id="PR00377">
    <property type="entry name" value="IMPHPHTASES"/>
</dbReference>
<dbReference type="Gene3D" id="3.40.190.80">
    <property type="match status" value="1"/>
</dbReference>
<evidence type="ECO:0000313" key="6">
    <source>
        <dbReference type="Proteomes" id="UP000005522"/>
    </source>
</evidence>
<dbReference type="EMBL" id="CP005986">
    <property type="protein sequence ID" value="AIA53956.1"/>
    <property type="molecule type" value="Genomic_DNA"/>
</dbReference>
<dbReference type="GeneID" id="92930136"/>
<dbReference type="InterPro" id="IPR000760">
    <property type="entry name" value="Inositol_monophosphatase-like"/>
</dbReference>
<feature type="binding site" evidence="4">
    <location>
        <position position="90"/>
    </location>
    <ligand>
        <name>Mg(2+)</name>
        <dbReference type="ChEBI" id="CHEBI:18420"/>
        <label>2</label>
    </ligand>
</feature>
<dbReference type="Gene3D" id="3.30.540.10">
    <property type="entry name" value="Fructose-1,6-Bisphosphatase, subunit A, domain 1"/>
    <property type="match status" value="1"/>
</dbReference>
<dbReference type="Proteomes" id="UP000005522">
    <property type="component" value="Chromosome"/>
</dbReference>
<dbReference type="AlphaFoldDB" id="A0A059ZVH0"/>
<name>A0A059ZVH0_ACICK</name>
<dbReference type="GO" id="GO:0046854">
    <property type="term" value="P:phosphatidylinositol phosphate biosynthetic process"/>
    <property type="evidence" value="ECO:0007669"/>
    <property type="project" value="InterPro"/>
</dbReference>
<comment type="similarity">
    <text evidence="1">Belongs to the inositol monophosphatase superfamily.</text>
</comment>
<protein>
    <submittedName>
        <fullName evidence="5">Inositol-1-monophosphatase</fullName>
        <ecNumber evidence="5">3.1.3.25</ecNumber>
    </submittedName>
</protein>
<sequence>MFTNSESEVAWIGAVLRQAAERFILPRFHEVVCSKKPDGSVVTSADLDSQDFLQTMLASRYPELPLLGEEMSRSQQEELLARQVPLWCLDPLDGTSNFAAGVPIFGISLALLQGGRTMAGWVYDPTRDELFTACAGKGAALNGQALVPREAPPLDRAVGVVDYKRLARNLSLRLIDERPFHSQRNFGSSVLEWCWLAAGRYHFYLHGGQQLWDRAAGALILAETGGALSTLAGRPLPAAALACSSVLATLDPHLHDAWRRWLDGADLQPASSSQKGRIDLC</sequence>
<dbReference type="InterPro" id="IPR020550">
    <property type="entry name" value="Inositol_monophosphatase_CS"/>
</dbReference>
<dbReference type="eggNOG" id="COG0483">
    <property type="taxonomic scope" value="Bacteria"/>
</dbReference>
<evidence type="ECO:0000256" key="3">
    <source>
        <dbReference type="ARBA" id="ARBA00022842"/>
    </source>
</evidence>
<dbReference type="PANTHER" id="PTHR20854">
    <property type="entry name" value="INOSITOL MONOPHOSPHATASE"/>
    <property type="match status" value="1"/>
</dbReference>
<dbReference type="EC" id="3.1.3.25" evidence="5"/>
<dbReference type="RefSeq" id="WP_004869795.1">
    <property type="nucleotide sequence ID" value="NZ_CP005986.1"/>
</dbReference>
<reference evidence="5 6" key="1">
    <citation type="journal article" date="2009" name="J. Bacteriol.">
        <title>Draft genome sequence of the extremely acidophilic bacterium Acidithiobacillus caldus ATCC 51756 reveals metabolic versatility in the genus Acidithiobacillus.</title>
        <authorList>
            <person name="Valdes J."/>
            <person name="Quatrini R."/>
            <person name="Hallberg K."/>
            <person name="Dopson M."/>
            <person name="Valenzuela P.D."/>
            <person name="Holmes D.S."/>
        </authorList>
    </citation>
    <scope>NUCLEOTIDE SEQUENCE [LARGE SCALE GENOMIC DNA]</scope>
    <source>
        <strain evidence="6">ATCC 51756 / DSM 8584 / KU</strain>
    </source>
</reference>
<dbReference type="HOGENOM" id="CLU_044118_0_2_6"/>
<organism evidence="5 6">
    <name type="scientific">Acidithiobacillus caldus (strain ATCC 51756 / DSM 8584 / KU)</name>
    <dbReference type="NCBI Taxonomy" id="637389"/>
    <lineage>
        <taxon>Bacteria</taxon>
        <taxon>Pseudomonadati</taxon>
        <taxon>Pseudomonadota</taxon>
        <taxon>Acidithiobacillia</taxon>
        <taxon>Acidithiobacillales</taxon>
        <taxon>Acidithiobacillaceae</taxon>
        <taxon>Acidithiobacillus</taxon>
    </lineage>
</organism>
<feature type="binding site" evidence="4">
    <location>
        <position position="92"/>
    </location>
    <ligand>
        <name>Mg(2+)</name>
        <dbReference type="ChEBI" id="CHEBI:18420"/>
        <label>1</label>
        <note>catalytic</note>
    </ligand>
</feature>
<dbReference type="GO" id="GO:0046872">
    <property type="term" value="F:metal ion binding"/>
    <property type="evidence" value="ECO:0007669"/>
    <property type="project" value="UniProtKB-KW"/>
</dbReference>
<dbReference type="Pfam" id="PF00459">
    <property type="entry name" value="Inositol_P"/>
    <property type="match status" value="1"/>
</dbReference>
<keyword evidence="5" id="KW-0378">Hydrolase</keyword>
<dbReference type="GO" id="GO:0008934">
    <property type="term" value="F:inositol monophosphate 1-phosphatase activity"/>
    <property type="evidence" value="ECO:0007669"/>
    <property type="project" value="TreeGrafter"/>
</dbReference>
<keyword evidence="3 4" id="KW-0460">Magnesium</keyword>
<evidence type="ECO:0000256" key="4">
    <source>
        <dbReference type="PIRSR" id="PIRSR600760-2"/>
    </source>
</evidence>
<accession>A0A059ZVH0</accession>